<proteinExistence type="predicted"/>
<feature type="transmembrane region" description="Helical" evidence="1">
    <location>
        <begin position="6"/>
        <end position="21"/>
    </location>
</feature>
<feature type="domain" description="Calcineurin-like phosphoesterase" evidence="2">
    <location>
        <begin position="45"/>
        <end position="200"/>
    </location>
</feature>
<dbReference type="CDD" id="cd07385">
    <property type="entry name" value="MPP_YkuE_C"/>
    <property type="match status" value="1"/>
</dbReference>
<dbReference type="Gene3D" id="3.60.21.10">
    <property type="match status" value="1"/>
</dbReference>
<dbReference type="InterPro" id="IPR029052">
    <property type="entry name" value="Metallo-depent_PP-like"/>
</dbReference>
<organism evidence="3 5">
    <name type="scientific">Anaerobacillus isosaccharinicus</name>
    <dbReference type="NCBI Taxonomy" id="1532552"/>
    <lineage>
        <taxon>Bacteria</taxon>
        <taxon>Bacillati</taxon>
        <taxon>Bacillota</taxon>
        <taxon>Bacilli</taxon>
        <taxon>Bacillales</taxon>
        <taxon>Bacillaceae</taxon>
        <taxon>Anaerobacillus</taxon>
    </lineage>
</organism>
<protein>
    <submittedName>
        <fullName evidence="3">Metallophosphoesterase</fullName>
    </submittedName>
</protein>
<evidence type="ECO:0000313" key="3">
    <source>
        <dbReference type="EMBL" id="OIJ19390.1"/>
    </source>
</evidence>
<keyword evidence="1" id="KW-0472">Membrane</keyword>
<accession>A0A1S2M4G0</accession>
<dbReference type="AlphaFoldDB" id="A0A1S2M4G0"/>
<dbReference type="Proteomes" id="UP000180175">
    <property type="component" value="Chromosome"/>
</dbReference>
<reference evidence="3 5" key="1">
    <citation type="submission" date="2016-10" db="EMBL/GenBank/DDBJ databases">
        <title>Draft genome sequences of four alkaliphilic bacteria belonging to the Anaerobacillus genus.</title>
        <authorList>
            <person name="Bassil N.M."/>
            <person name="Lloyd J.R."/>
        </authorList>
    </citation>
    <scope>NUCLEOTIDE SEQUENCE [LARGE SCALE GENOMIC DNA]</scope>
    <source>
        <strain evidence="3 5">NB2006</strain>
    </source>
</reference>
<keyword evidence="5" id="KW-1185">Reference proteome</keyword>
<dbReference type="RefSeq" id="WP_071316910.1">
    <property type="nucleotide sequence ID" value="NZ_CP063356.2"/>
</dbReference>
<dbReference type="Pfam" id="PF00149">
    <property type="entry name" value="Metallophos"/>
    <property type="match status" value="1"/>
</dbReference>
<reference evidence="4 5" key="2">
    <citation type="journal article" date="2017" name="Genome Announc.">
        <title>Draft Genome Sequences of Four Alkaliphilic Bacteria Belonging to the Anaerobacillus Genus.</title>
        <authorList>
            <person name="Bassil N.M."/>
            <person name="Lloyd J.R."/>
        </authorList>
    </citation>
    <scope>NUCLEOTIDE SEQUENCE [LARGE SCALE GENOMIC DNA]</scope>
    <source>
        <strain evidence="4 5">NB2006</strain>
    </source>
</reference>
<dbReference type="SUPFAM" id="SSF56300">
    <property type="entry name" value="Metallo-dependent phosphatases"/>
    <property type="match status" value="1"/>
</dbReference>
<reference evidence="4" key="4">
    <citation type="submission" date="2020-10" db="EMBL/GenBank/DDBJ databases">
        <authorList>
            <person name="Bassil N.M."/>
            <person name="Lloyd J.R."/>
        </authorList>
    </citation>
    <scope>NUCLEOTIDE SEQUENCE</scope>
    <source>
        <strain evidence="4">NB2006</strain>
    </source>
</reference>
<sequence length="254" mass="28905">MVVLFAFIGALMFTILLYMWFEGRKNKISYTELSFSSFPNQFSGMKLFFISDIHHREVSETILNKIKGDVDVVIIGGDLAEKGVSFSKIEKNIKSLSAVAPTYFVWGNNDYEIDHLKLENLLKQEGVFLLVNNSMEIKRNNESIFLIGVDDYGHRFDDLEKALKGCENNFQILVSHNPDIKKKIHENHRIKLILSGHTHGGQIRLFGFGLTEKAGLVMLKRDLYMLVSNGYGTTRLPLRLGAPAEVHVITLRKE</sequence>
<dbReference type="InterPro" id="IPR051158">
    <property type="entry name" value="Metallophosphoesterase_sf"/>
</dbReference>
<evidence type="ECO:0000259" key="2">
    <source>
        <dbReference type="Pfam" id="PF00149"/>
    </source>
</evidence>
<keyword evidence="1" id="KW-0812">Transmembrane</keyword>
<reference evidence="4 5" key="3">
    <citation type="journal article" date="2019" name="Int. J. Syst. Evol. Microbiol.">
        <title>Anaerobacillus isosaccharinicus sp. nov., an alkaliphilic bacterium which degrades isosaccharinic acid.</title>
        <authorList>
            <person name="Bassil N.M."/>
            <person name="Lloyd J.R."/>
        </authorList>
    </citation>
    <scope>NUCLEOTIDE SEQUENCE [LARGE SCALE GENOMIC DNA]</scope>
    <source>
        <strain evidence="4 5">NB2006</strain>
    </source>
</reference>
<keyword evidence="1" id="KW-1133">Transmembrane helix</keyword>
<dbReference type="GO" id="GO:0009245">
    <property type="term" value="P:lipid A biosynthetic process"/>
    <property type="evidence" value="ECO:0007669"/>
    <property type="project" value="TreeGrafter"/>
</dbReference>
<gene>
    <name evidence="4" type="ORF">AWH56_025085</name>
    <name evidence="3" type="ORF">AWH56_09475</name>
</gene>
<dbReference type="GO" id="GO:0008758">
    <property type="term" value="F:UDP-2,3-diacylglucosamine hydrolase activity"/>
    <property type="evidence" value="ECO:0007669"/>
    <property type="project" value="TreeGrafter"/>
</dbReference>
<dbReference type="PANTHER" id="PTHR31302">
    <property type="entry name" value="TRANSMEMBRANE PROTEIN WITH METALLOPHOSPHOESTERASE DOMAIN-RELATED"/>
    <property type="match status" value="1"/>
</dbReference>
<name>A0A1S2M4G0_9BACI</name>
<evidence type="ECO:0000313" key="4">
    <source>
        <dbReference type="EMBL" id="QOY35886.1"/>
    </source>
</evidence>
<dbReference type="KEGG" id="aia:AWH56_025085"/>
<dbReference type="EMBL" id="CP063356">
    <property type="protein sequence ID" value="QOY35886.1"/>
    <property type="molecule type" value="Genomic_DNA"/>
</dbReference>
<dbReference type="GO" id="GO:0016020">
    <property type="term" value="C:membrane"/>
    <property type="evidence" value="ECO:0007669"/>
    <property type="project" value="GOC"/>
</dbReference>
<dbReference type="EMBL" id="LQXD01000079">
    <property type="protein sequence ID" value="OIJ19390.1"/>
    <property type="molecule type" value="Genomic_DNA"/>
</dbReference>
<dbReference type="InterPro" id="IPR004843">
    <property type="entry name" value="Calcineurin-like_PHP"/>
</dbReference>
<dbReference type="PANTHER" id="PTHR31302:SF32">
    <property type="entry name" value="PHOSPHOESTERASE"/>
    <property type="match status" value="1"/>
</dbReference>
<evidence type="ECO:0000256" key="1">
    <source>
        <dbReference type="SAM" id="Phobius"/>
    </source>
</evidence>
<evidence type="ECO:0000313" key="5">
    <source>
        <dbReference type="Proteomes" id="UP000180175"/>
    </source>
</evidence>
<dbReference type="OrthoDB" id="9780884at2"/>